<keyword evidence="2" id="KW-1185">Reference proteome</keyword>
<dbReference type="Proteomes" id="UP000663870">
    <property type="component" value="Unassembled WGS sequence"/>
</dbReference>
<name>A0A813YC09_9BILA</name>
<reference evidence="1" key="1">
    <citation type="submission" date="2021-02" db="EMBL/GenBank/DDBJ databases">
        <authorList>
            <person name="Nowell W R."/>
        </authorList>
    </citation>
    <scope>NUCLEOTIDE SEQUENCE</scope>
</reference>
<dbReference type="EMBL" id="CAJNOL010000143">
    <property type="protein sequence ID" value="CAF0882019.1"/>
    <property type="molecule type" value="Genomic_DNA"/>
</dbReference>
<gene>
    <name evidence="1" type="ORF">JXQ802_LOCUS8202</name>
</gene>
<protein>
    <submittedName>
        <fullName evidence="1">Uncharacterized protein</fullName>
    </submittedName>
</protein>
<evidence type="ECO:0000313" key="1">
    <source>
        <dbReference type="EMBL" id="CAF0882019.1"/>
    </source>
</evidence>
<accession>A0A813YC09</accession>
<proteinExistence type="predicted"/>
<sequence>MELVSQSFLLNPQTSQRRAARELDIPRSRVIQWVKRCLPINVAIFSHDISTHTSSNLPYYFLVKHWLHVSKWIHPAVKGYLINQILNDKSSIEHKKDEKVLRVEDSLKDLSSIKRQSEHNEKRLWPHGQWPEHDLVNYPPYKLHEGLSPVR</sequence>
<organism evidence="1 2">
    <name type="scientific">Rotaria sordida</name>
    <dbReference type="NCBI Taxonomy" id="392033"/>
    <lineage>
        <taxon>Eukaryota</taxon>
        <taxon>Metazoa</taxon>
        <taxon>Spiralia</taxon>
        <taxon>Gnathifera</taxon>
        <taxon>Rotifera</taxon>
        <taxon>Eurotatoria</taxon>
        <taxon>Bdelloidea</taxon>
        <taxon>Philodinida</taxon>
        <taxon>Philodinidae</taxon>
        <taxon>Rotaria</taxon>
    </lineage>
</organism>
<comment type="caution">
    <text evidence="1">The sequence shown here is derived from an EMBL/GenBank/DDBJ whole genome shotgun (WGS) entry which is preliminary data.</text>
</comment>
<evidence type="ECO:0000313" key="2">
    <source>
        <dbReference type="Proteomes" id="UP000663870"/>
    </source>
</evidence>
<dbReference type="AlphaFoldDB" id="A0A813YC09"/>